<evidence type="ECO:0000313" key="13">
    <source>
        <dbReference type="EMBL" id="CAE1225105.1"/>
    </source>
</evidence>
<dbReference type="GO" id="GO:0005886">
    <property type="term" value="C:plasma membrane"/>
    <property type="evidence" value="ECO:0007669"/>
    <property type="project" value="UniProtKB-SubCell"/>
</dbReference>
<evidence type="ECO:0000259" key="12">
    <source>
        <dbReference type="PROSITE" id="PS50262"/>
    </source>
</evidence>
<feature type="compositionally biased region" description="Polar residues" evidence="10">
    <location>
        <begin position="269"/>
        <end position="289"/>
    </location>
</feature>
<dbReference type="PANTHER" id="PTHR24248:SF200">
    <property type="entry name" value="5-HYDROXYTRYPTAMINE RECEPTOR 1B-LIKE ISOFORM X1"/>
    <property type="match status" value="1"/>
</dbReference>
<evidence type="ECO:0000313" key="14">
    <source>
        <dbReference type="Proteomes" id="UP000597762"/>
    </source>
</evidence>
<protein>
    <submittedName>
        <fullName evidence="13">HTR1</fullName>
    </submittedName>
</protein>
<dbReference type="InterPro" id="IPR017452">
    <property type="entry name" value="GPCR_Rhodpsn_7TM"/>
</dbReference>
<dbReference type="InterPro" id="IPR000276">
    <property type="entry name" value="GPCR_Rhodpsn"/>
</dbReference>
<dbReference type="CDD" id="cd15331">
    <property type="entry name" value="7tmA_5-HT1A_invertebrates"/>
    <property type="match status" value="1"/>
</dbReference>
<feature type="transmembrane region" description="Helical" evidence="11">
    <location>
        <begin position="68"/>
        <end position="90"/>
    </location>
</feature>
<keyword evidence="14" id="KW-1185">Reference proteome</keyword>
<feature type="compositionally biased region" description="Basic and acidic residues" evidence="10">
    <location>
        <begin position="259"/>
        <end position="268"/>
    </location>
</feature>
<keyword evidence="2" id="KW-1003">Cell membrane</keyword>
<dbReference type="SUPFAM" id="SSF81321">
    <property type="entry name" value="Family A G protein-coupled receptor-like"/>
    <property type="match status" value="1"/>
</dbReference>
<keyword evidence="5 9" id="KW-0297">G-protein coupled receptor</keyword>
<evidence type="ECO:0000256" key="6">
    <source>
        <dbReference type="ARBA" id="ARBA00023136"/>
    </source>
</evidence>
<gene>
    <name evidence="13" type="ORF">SPHA_15612</name>
</gene>
<comment type="subcellular location">
    <subcellularLocation>
        <location evidence="1">Cell membrane</location>
        <topology evidence="1">Multi-pass membrane protein</topology>
    </subcellularLocation>
</comment>
<feature type="domain" description="G-protein coupled receptors family 1 profile" evidence="12">
    <location>
        <begin position="80"/>
        <end position="407"/>
    </location>
</feature>
<comment type="similarity">
    <text evidence="9">Belongs to the G-protein coupled receptor 1 family.</text>
</comment>
<dbReference type="PANTHER" id="PTHR24248">
    <property type="entry name" value="ADRENERGIC RECEPTOR-RELATED G-PROTEIN COUPLED RECEPTOR"/>
    <property type="match status" value="1"/>
</dbReference>
<feature type="transmembrane region" description="Helical" evidence="11">
    <location>
        <begin position="139"/>
        <end position="158"/>
    </location>
</feature>
<feature type="transmembrane region" description="Helical" evidence="11">
    <location>
        <begin position="220"/>
        <end position="245"/>
    </location>
</feature>
<sequence length="436" mass="49812">MDLHNTTLSYGTENVTTFYHIDNTSFLYNNLSYLFVGSDDYDDVSLTTSLTPLGPQFYSIQHAISTSIILGLLILATIIGNVFVIAAVLLEKNLHNVGNYLIISLAVADLMVASLVMPLSALKEISKVWFLQREVCDMWTSFDVLCCTASILHLVAIAMDRYWAVTNIEYIRNRNQKRIIIMIVLVWTVAMFISIPPLFGWRDINYDAEFTGQCVISQDLGYTVFSTVGAFYLPMFIMMFIYLRIYMVARATIRKDNFGKRKDKKPKDNTTVNLLSKPYDSTQNNSNAEMSPKKQHQQIEADVSTLEVKVTNGHVDEAHTVMLPIEPGEAIRQERARNKEKMEIKRERKAARTLAIITGAFIMCWLPFFIIALVGPFFPQAINVPDVLMSIVLWLGYMNSLLNPIIYTIFSPDFRNAFHKILFGKYRRTANRHNVY</sequence>
<dbReference type="EMBL" id="CAHIKZ030000545">
    <property type="protein sequence ID" value="CAE1225105.1"/>
    <property type="molecule type" value="Genomic_DNA"/>
</dbReference>
<comment type="caution">
    <text evidence="13">The sequence shown here is derived from an EMBL/GenBank/DDBJ whole genome shotgun (WGS) entry which is preliminary data.</text>
</comment>
<dbReference type="PROSITE" id="PS00237">
    <property type="entry name" value="G_PROTEIN_RECEP_F1_1"/>
    <property type="match status" value="1"/>
</dbReference>
<evidence type="ECO:0000256" key="8">
    <source>
        <dbReference type="ARBA" id="ARBA00023224"/>
    </source>
</evidence>
<feature type="transmembrane region" description="Helical" evidence="11">
    <location>
        <begin position="354"/>
        <end position="375"/>
    </location>
</feature>
<evidence type="ECO:0000256" key="10">
    <source>
        <dbReference type="SAM" id="MobiDB-lite"/>
    </source>
</evidence>
<evidence type="ECO:0000256" key="3">
    <source>
        <dbReference type="ARBA" id="ARBA00022692"/>
    </source>
</evidence>
<evidence type="ECO:0000256" key="11">
    <source>
        <dbReference type="SAM" id="Phobius"/>
    </source>
</evidence>
<dbReference type="SMART" id="SM01381">
    <property type="entry name" value="7TM_GPCR_Srsx"/>
    <property type="match status" value="1"/>
</dbReference>
<dbReference type="GO" id="GO:0043410">
    <property type="term" value="P:positive regulation of MAPK cascade"/>
    <property type="evidence" value="ECO:0007669"/>
    <property type="project" value="TreeGrafter"/>
</dbReference>
<dbReference type="Proteomes" id="UP000597762">
    <property type="component" value="Unassembled WGS sequence"/>
</dbReference>
<reference evidence="13" key="1">
    <citation type="submission" date="2021-01" db="EMBL/GenBank/DDBJ databases">
        <authorList>
            <person name="Li R."/>
            <person name="Bekaert M."/>
        </authorList>
    </citation>
    <scope>NUCLEOTIDE SEQUENCE</scope>
    <source>
        <strain evidence="13">Farmed</strain>
    </source>
</reference>
<dbReference type="OrthoDB" id="5956310at2759"/>
<name>A0A812BDU0_ACAPH</name>
<keyword evidence="8 9" id="KW-0807">Transducer</keyword>
<feature type="transmembrane region" description="Helical" evidence="11">
    <location>
        <begin position="387"/>
        <end position="410"/>
    </location>
</feature>
<evidence type="ECO:0000256" key="7">
    <source>
        <dbReference type="ARBA" id="ARBA00023170"/>
    </source>
</evidence>
<dbReference type="AlphaFoldDB" id="A0A812BDU0"/>
<proteinExistence type="inferred from homology"/>
<evidence type="ECO:0000256" key="2">
    <source>
        <dbReference type="ARBA" id="ARBA00022475"/>
    </source>
</evidence>
<dbReference type="PRINTS" id="PR00237">
    <property type="entry name" value="GPCRRHODOPSN"/>
</dbReference>
<feature type="region of interest" description="Disordered" evidence="10">
    <location>
        <begin position="259"/>
        <end position="296"/>
    </location>
</feature>
<accession>A0A812BDU0</accession>
<evidence type="ECO:0000256" key="9">
    <source>
        <dbReference type="RuleBase" id="RU000688"/>
    </source>
</evidence>
<keyword evidence="7 9" id="KW-0675">Receptor</keyword>
<organism evidence="13 14">
    <name type="scientific">Acanthosepion pharaonis</name>
    <name type="common">Pharaoh cuttlefish</name>
    <name type="synonym">Sepia pharaonis</name>
    <dbReference type="NCBI Taxonomy" id="158019"/>
    <lineage>
        <taxon>Eukaryota</taxon>
        <taxon>Metazoa</taxon>
        <taxon>Spiralia</taxon>
        <taxon>Lophotrochozoa</taxon>
        <taxon>Mollusca</taxon>
        <taxon>Cephalopoda</taxon>
        <taxon>Coleoidea</taxon>
        <taxon>Decapodiformes</taxon>
        <taxon>Sepiida</taxon>
        <taxon>Sepiina</taxon>
        <taxon>Sepiidae</taxon>
        <taxon>Acanthosepion</taxon>
    </lineage>
</organism>
<dbReference type="Gene3D" id="1.20.1070.10">
    <property type="entry name" value="Rhodopsin 7-helix transmembrane proteins"/>
    <property type="match status" value="1"/>
</dbReference>
<keyword evidence="4 11" id="KW-1133">Transmembrane helix</keyword>
<keyword evidence="6 11" id="KW-0472">Membrane</keyword>
<dbReference type="GO" id="GO:0071880">
    <property type="term" value="P:adenylate cyclase-activating adrenergic receptor signaling pathway"/>
    <property type="evidence" value="ECO:0007669"/>
    <property type="project" value="TreeGrafter"/>
</dbReference>
<dbReference type="PROSITE" id="PS50262">
    <property type="entry name" value="G_PROTEIN_RECEP_F1_2"/>
    <property type="match status" value="1"/>
</dbReference>
<evidence type="ECO:0000256" key="1">
    <source>
        <dbReference type="ARBA" id="ARBA00004651"/>
    </source>
</evidence>
<keyword evidence="3 9" id="KW-0812">Transmembrane</keyword>
<dbReference type="Pfam" id="PF00001">
    <property type="entry name" value="7tm_1"/>
    <property type="match status" value="1"/>
</dbReference>
<feature type="transmembrane region" description="Helical" evidence="11">
    <location>
        <begin position="97"/>
        <end position="119"/>
    </location>
</feature>
<evidence type="ECO:0000256" key="5">
    <source>
        <dbReference type="ARBA" id="ARBA00023040"/>
    </source>
</evidence>
<dbReference type="GO" id="GO:0004930">
    <property type="term" value="F:G protein-coupled receptor activity"/>
    <property type="evidence" value="ECO:0007669"/>
    <property type="project" value="UniProtKB-KW"/>
</dbReference>
<evidence type="ECO:0000256" key="4">
    <source>
        <dbReference type="ARBA" id="ARBA00022989"/>
    </source>
</evidence>
<feature type="transmembrane region" description="Helical" evidence="11">
    <location>
        <begin position="179"/>
        <end position="200"/>
    </location>
</feature>